<proteinExistence type="predicted"/>
<comment type="catalytic activity">
    <reaction evidence="1">
        <text>ATP + protein L-histidine = ADP + protein N-phospho-L-histidine.</text>
        <dbReference type="EC" id="2.7.13.3"/>
    </reaction>
</comment>
<evidence type="ECO:0000256" key="10">
    <source>
        <dbReference type="ARBA" id="ARBA00022777"/>
    </source>
</evidence>
<keyword evidence="10" id="KW-0418">Kinase</keyword>
<dbReference type="InterPro" id="IPR035965">
    <property type="entry name" value="PAS-like_dom_sf"/>
</dbReference>
<dbReference type="InterPro" id="IPR000700">
    <property type="entry name" value="PAS-assoc_C"/>
</dbReference>
<dbReference type="InterPro" id="IPR013767">
    <property type="entry name" value="PAS_fold"/>
</dbReference>
<evidence type="ECO:0000256" key="5">
    <source>
        <dbReference type="ARBA" id="ARBA00022630"/>
    </source>
</evidence>
<dbReference type="SMART" id="SM00911">
    <property type="entry name" value="HWE_HK"/>
    <property type="match status" value="1"/>
</dbReference>
<sequence length="326" mass="36600">MISDEQLRLLFESAPNGMIVTDRAGRVMFVNAHVEQLFGYSREELIGRPIEILVPERFRAGHTGLRDGFARNPRPRPMGAGRDLYGRRKDGDEFPLEIGINPFRTDDGNFVVASVVDISERKRHEEHIRFIMNELSHRSKNLLMVVLAIANQTVQRAISFGEFQKLFEDRLMAIGRCHDLLVEKGWAGASIDGLISAQIEQFTGIAARIDAEGPAIMIHPEAAQNIGLAFHELAMNAVKYGALSSPDGRVVIRWDVDQTHTTKRFRLTWEEQGGPPVDPPRHEGFGHKLLSRISRNSLDGTVSGLAFRPEGLSWRLECPGELVIRH</sequence>
<evidence type="ECO:0000256" key="1">
    <source>
        <dbReference type="ARBA" id="ARBA00000085"/>
    </source>
</evidence>
<evidence type="ECO:0000259" key="14">
    <source>
        <dbReference type="PROSITE" id="PS50113"/>
    </source>
</evidence>
<evidence type="ECO:0000256" key="11">
    <source>
        <dbReference type="ARBA" id="ARBA00022840"/>
    </source>
</evidence>
<comment type="caution">
    <text evidence="15">The sequence shown here is derived from an EMBL/GenBank/DDBJ whole genome shotgun (WGS) entry which is preliminary data.</text>
</comment>
<protein>
    <recommendedName>
        <fullName evidence="3">Blue-light-activated histidine kinase</fullName>
        <ecNumber evidence="2">2.7.13.3</ecNumber>
    </recommendedName>
</protein>
<keyword evidence="4" id="KW-0597">Phosphoprotein</keyword>
<dbReference type="Gene3D" id="3.30.450.20">
    <property type="entry name" value="PAS domain"/>
    <property type="match status" value="1"/>
</dbReference>
<dbReference type="GO" id="GO:0004673">
    <property type="term" value="F:protein histidine kinase activity"/>
    <property type="evidence" value="ECO:0007669"/>
    <property type="project" value="UniProtKB-EC"/>
</dbReference>
<evidence type="ECO:0000313" key="15">
    <source>
        <dbReference type="EMBL" id="RAI40756.1"/>
    </source>
</evidence>
<evidence type="ECO:0000256" key="7">
    <source>
        <dbReference type="ARBA" id="ARBA00022679"/>
    </source>
</evidence>
<dbReference type="PANTHER" id="PTHR41523:SF7">
    <property type="entry name" value="HISTIDINE KINASE"/>
    <property type="match status" value="1"/>
</dbReference>
<reference evidence="15 16" key="1">
    <citation type="submission" date="2017-07" db="EMBL/GenBank/DDBJ databases">
        <title>Draft Genome Sequences of Select Purple Nonsulfur Bacteria.</title>
        <authorList>
            <person name="Lasarre B."/>
            <person name="Mckinlay J.B."/>
        </authorList>
    </citation>
    <scope>NUCLEOTIDE SEQUENCE [LARGE SCALE GENOMIC DNA]</scope>
    <source>
        <strain evidence="15 16">DSM 11907</strain>
    </source>
</reference>
<dbReference type="OrthoDB" id="7185134at2"/>
<dbReference type="InterPro" id="IPR000014">
    <property type="entry name" value="PAS"/>
</dbReference>
<dbReference type="InterPro" id="IPR036890">
    <property type="entry name" value="HATPase_C_sf"/>
</dbReference>
<accession>A0A327KRZ3</accession>
<evidence type="ECO:0000256" key="8">
    <source>
        <dbReference type="ARBA" id="ARBA00022737"/>
    </source>
</evidence>
<evidence type="ECO:0000256" key="6">
    <source>
        <dbReference type="ARBA" id="ARBA00022643"/>
    </source>
</evidence>
<name>A0A327KRZ3_9BRAD</name>
<dbReference type="EC" id="2.7.13.3" evidence="2"/>
<organism evidence="15 16">
    <name type="scientific">Rhodoplanes elegans</name>
    <dbReference type="NCBI Taxonomy" id="29408"/>
    <lineage>
        <taxon>Bacteria</taxon>
        <taxon>Pseudomonadati</taxon>
        <taxon>Pseudomonadota</taxon>
        <taxon>Alphaproteobacteria</taxon>
        <taxon>Hyphomicrobiales</taxon>
        <taxon>Nitrobacteraceae</taxon>
        <taxon>Rhodoplanes</taxon>
    </lineage>
</organism>
<evidence type="ECO:0000256" key="4">
    <source>
        <dbReference type="ARBA" id="ARBA00022553"/>
    </source>
</evidence>
<feature type="domain" description="PAS" evidence="13">
    <location>
        <begin position="3"/>
        <end position="56"/>
    </location>
</feature>
<dbReference type="AlphaFoldDB" id="A0A327KRZ3"/>
<dbReference type="CDD" id="cd00130">
    <property type="entry name" value="PAS"/>
    <property type="match status" value="1"/>
</dbReference>
<evidence type="ECO:0000256" key="12">
    <source>
        <dbReference type="ARBA" id="ARBA00023026"/>
    </source>
</evidence>
<keyword evidence="12" id="KW-0843">Virulence</keyword>
<dbReference type="GO" id="GO:0006355">
    <property type="term" value="P:regulation of DNA-templated transcription"/>
    <property type="evidence" value="ECO:0007669"/>
    <property type="project" value="InterPro"/>
</dbReference>
<dbReference type="Pfam" id="PF07536">
    <property type="entry name" value="HWE_HK"/>
    <property type="match status" value="1"/>
</dbReference>
<keyword evidence="6" id="KW-0288">FMN</keyword>
<evidence type="ECO:0000256" key="3">
    <source>
        <dbReference type="ARBA" id="ARBA00021740"/>
    </source>
</evidence>
<dbReference type="GO" id="GO:0005524">
    <property type="term" value="F:ATP binding"/>
    <property type="evidence" value="ECO:0007669"/>
    <property type="project" value="UniProtKB-KW"/>
</dbReference>
<keyword evidence="7" id="KW-0808">Transferase</keyword>
<keyword evidence="8" id="KW-0677">Repeat</keyword>
<evidence type="ECO:0000259" key="13">
    <source>
        <dbReference type="PROSITE" id="PS50112"/>
    </source>
</evidence>
<evidence type="ECO:0000313" key="16">
    <source>
        <dbReference type="Proteomes" id="UP000248863"/>
    </source>
</evidence>
<keyword evidence="5" id="KW-0285">Flavoprotein</keyword>
<dbReference type="PANTHER" id="PTHR41523">
    <property type="entry name" value="TWO-COMPONENT SYSTEM SENSOR PROTEIN"/>
    <property type="match status" value="1"/>
</dbReference>
<dbReference type="InterPro" id="IPR011102">
    <property type="entry name" value="Sig_transdc_His_kinase_HWE"/>
</dbReference>
<dbReference type="SUPFAM" id="SSF55785">
    <property type="entry name" value="PYP-like sensor domain (PAS domain)"/>
    <property type="match status" value="1"/>
</dbReference>
<dbReference type="NCBIfam" id="TIGR00229">
    <property type="entry name" value="sensory_box"/>
    <property type="match status" value="1"/>
</dbReference>
<dbReference type="RefSeq" id="WP_111356038.1">
    <property type="nucleotide sequence ID" value="NZ_NHSK01000021.1"/>
</dbReference>
<dbReference type="SMART" id="SM00091">
    <property type="entry name" value="PAS"/>
    <property type="match status" value="1"/>
</dbReference>
<feature type="domain" description="PAC" evidence="14">
    <location>
        <begin position="80"/>
        <end position="130"/>
    </location>
</feature>
<keyword evidence="16" id="KW-1185">Reference proteome</keyword>
<dbReference type="PROSITE" id="PS50112">
    <property type="entry name" value="PAS"/>
    <property type="match status" value="1"/>
</dbReference>
<dbReference type="PROSITE" id="PS50113">
    <property type="entry name" value="PAC"/>
    <property type="match status" value="1"/>
</dbReference>
<dbReference type="Gene3D" id="3.30.565.10">
    <property type="entry name" value="Histidine kinase-like ATPase, C-terminal domain"/>
    <property type="match status" value="1"/>
</dbReference>
<evidence type="ECO:0000256" key="2">
    <source>
        <dbReference type="ARBA" id="ARBA00012438"/>
    </source>
</evidence>
<dbReference type="EMBL" id="NPEU01000033">
    <property type="protein sequence ID" value="RAI40756.1"/>
    <property type="molecule type" value="Genomic_DNA"/>
</dbReference>
<keyword evidence="9" id="KW-0547">Nucleotide-binding</keyword>
<dbReference type="Pfam" id="PF00989">
    <property type="entry name" value="PAS"/>
    <property type="match status" value="1"/>
</dbReference>
<dbReference type="Proteomes" id="UP000248863">
    <property type="component" value="Unassembled WGS sequence"/>
</dbReference>
<keyword evidence="11" id="KW-0067">ATP-binding</keyword>
<evidence type="ECO:0000256" key="9">
    <source>
        <dbReference type="ARBA" id="ARBA00022741"/>
    </source>
</evidence>
<gene>
    <name evidence="15" type="ORF">CH338_05205</name>
</gene>